<evidence type="ECO:0000256" key="4">
    <source>
        <dbReference type="ARBA" id="ARBA00022692"/>
    </source>
</evidence>
<evidence type="ECO:0000313" key="10">
    <source>
        <dbReference type="Proteomes" id="UP000030014"/>
    </source>
</evidence>
<dbReference type="CDD" id="cd07185">
    <property type="entry name" value="OmpA_C-like"/>
    <property type="match status" value="1"/>
</dbReference>
<dbReference type="InterPro" id="IPR006665">
    <property type="entry name" value="OmpA-like"/>
</dbReference>
<proteinExistence type="inferred from homology"/>
<protein>
    <submittedName>
        <fullName evidence="9">Chemotaxis protein MotB</fullName>
    </submittedName>
</protein>
<comment type="subcellular location">
    <subcellularLocation>
        <location evidence="1">Cell membrane</location>
        <topology evidence="1">Single-pass membrane protein</topology>
    </subcellularLocation>
</comment>
<keyword evidence="3" id="KW-1003">Cell membrane</keyword>
<dbReference type="Pfam" id="PF13677">
    <property type="entry name" value="MotB_plug"/>
    <property type="match status" value="1"/>
</dbReference>
<dbReference type="InterPro" id="IPR036737">
    <property type="entry name" value="OmpA-like_sf"/>
</dbReference>
<dbReference type="SUPFAM" id="SSF103088">
    <property type="entry name" value="OmpA-like"/>
    <property type="match status" value="1"/>
</dbReference>
<evidence type="ECO:0000256" key="3">
    <source>
        <dbReference type="ARBA" id="ARBA00022475"/>
    </source>
</evidence>
<comment type="similarity">
    <text evidence="2">Belongs to the MotB family.</text>
</comment>
<name>A0A0A0ILQ3_CLOBO</name>
<evidence type="ECO:0000256" key="2">
    <source>
        <dbReference type="ARBA" id="ARBA00008914"/>
    </source>
</evidence>
<keyword evidence="5" id="KW-1133">Transmembrane helix</keyword>
<dbReference type="RefSeq" id="WP_039256860.1">
    <property type="nucleotide sequence ID" value="NZ_JDRY01000001.1"/>
</dbReference>
<dbReference type="PROSITE" id="PS51123">
    <property type="entry name" value="OMPA_2"/>
    <property type="match status" value="1"/>
</dbReference>
<dbReference type="PANTHER" id="PTHR30329">
    <property type="entry name" value="STATOR ELEMENT OF FLAGELLAR MOTOR COMPLEX"/>
    <property type="match status" value="1"/>
</dbReference>
<dbReference type="InterPro" id="IPR025713">
    <property type="entry name" value="MotB-like_N_dom"/>
</dbReference>
<organism evidence="9 10">
    <name type="scientific">Clostridium botulinum C/D str. DC5</name>
    <dbReference type="NCBI Taxonomy" id="1443128"/>
    <lineage>
        <taxon>Bacteria</taxon>
        <taxon>Bacillati</taxon>
        <taxon>Bacillota</taxon>
        <taxon>Clostridia</taxon>
        <taxon>Eubacteriales</taxon>
        <taxon>Clostridiaceae</taxon>
        <taxon>Clostridium</taxon>
    </lineage>
</organism>
<dbReference type="AlphaFoldDB" id="A0A0A0ILQ3"/>
<evidence type="ECO:0000256" key="1">
    <source>
        <dbReference type="ARBA" id="ARBA00004162"/>
    </source>
</evidence>
<sequence length="242" mass="26899">MSRRKKAQQSEGGGEEWLQTYADTITLLLTFFVLLYASSSLDAVKFNKISSSLQSVLSGSNSNSILDFNSNGEVPIVGPPQEMGPKSGGGDEAMYGKVKEFMDKNKLDNTVQVKRDARGIIIELKDNILFDSAQAEIKAPSKEILDKISKLLESLPNGIIIEGHTDNVPIHNTKYESNWELSTQRAVNVLKYFVENKGLAPDKFQAAGYGEFHPIEKNDNYADRAKNRRVNILITASEKEKK</sequence>
<accession>A0A0A0ILQ3</accession>
<dbReference type="EMBL" id="JDRY01000001">
    <property type="protein sequence ID" value="KGN01863.1"/>
    <property type="molecule type" value="Genomic_DNA"/>
</dbReference>
<keyword evidence="4" id="KW-0812">Transmembrane</keyword>
<dbReference type="InterPro" id="IPR050330">
    <property type="entry name" value="Bact_OuterMem_StrucFunc"/>
</dbReference>
<evidence type="ECO:0000256" key="5">
    <source>
        <dbReference type="ARBA" id="ARBA00022989"/>
    </source>
</evidence>
<dbReference type="PANTHER" id="PTHR30329:SF21">
    <property type="entry name" value="LIPOPROTEIN YIAD-RELATED"/>
    <property type="match status" value="1"/>
</dbReference>
<gene>
    <name evidence="9" type="ORF">Z955_00245</name>
</gene>
<evidence type="ECO:0000256" key="7">
    <source>
        <dbReference type="PROSITE-ProRule" id="PRU00473"/>
    </source>
</evidence>
<dbReference type="Gene3D" id="3.30.1330.60">
    <property type="entry name" value="OmpA-like domain"/>
    <property type="match status" value="1"/>
</dbReference>
<dbReference type="Proteomes" id="UP000030014">
    <property type="component" value="Unassembled WGS sequence"/>
</dbReference>
<dbReference type="Pfam" id="PF00691">
    <property type="entry name" value="OmpA"/>
    <property type="match status" value="1"/>
</dbReference>
<comment type="caution">
    <text evidence="9">The sequence shown here is derived from an EMBL/GenBank/DDBJ whole genome shotgun (WGS) entry which is preliminary data.</text>
</comment>
<feature type="domain" description="OmpA-like" evidence="8">
    <location>
        <begin position="117"/>
        <end position="238"/>
    </location>
</feature>
<reference evidence="9 10" key="1">
    <citation type="submission" date="2014-01" db="EMBL/GenBank/DDBJ databases">
        <title>Plasmidome dynamics in the species complex Clostridium novyi sensu lato converts strains of independent lineages into distinctly different pathogens.</title>
        <authorList>
            <person name="Skarin H."/>
            <person name="Segerman B."/>
        </authorList>
    </citation>
    <scope>NUCLEOTIDE SEQUENCE [LARGE SCALE GENOMIC DNA]</scope>
    <source>
        <strain evidence="9 10">DC5</strain>
    </source>
</reference>
<dbReference type="GO" id="GO:0005886">
    <property type="term" value="C:plasma membrane"/>
    <property type="evidence" value="ECO:0007669"/>
    <property type="project" value="UniProtKB-SubCell"/>
</dbReference>
<keyword evidence="6 7" id="KW-0472">Membrane</keyword>
<evidence type="ECO:0000256" key="6">
    <source>
        <dbReference type="ARBA" id="ARBA00023136"/>
    </source>
</evidence>
<evidence type="ECO:0000313" key="9">
    <source>
        <dbReference type="EMBL" id="KGN01863.1"/>
    </source>
</evidence>
<evidence type="ECO:0000259" key="8">
    <source>
        <dbReference type="PROSITE" id="PS51123"/>
    </source>
</evidence>